<dbReference type="PROSITE" id="PS51318">
    <property type="entry name" value="TAT"/>
    <property type="match status" value="1"/>
</dbReference>
<dbReference type="InterPro" id="IPR013424">
    <property type="entry name" value="Ice-binding_C"/>
</dbReference>
<evidence type="ECO:0000256" key="1">
    <source>
        <dbReference type="SAM" id="SignalP"/>
    </source>
</evidence>
<keyword evidence="4" id="KW-1185">Reference proteome</keyword>
<proteinExistence type="predicted"/>
<protein>
    <submittedName>
        <fullName evidence="3">PEP-CTERM sorting domain-containing protein</fullName>
    </submittedName>
</protein>
<dbReference type="SUPFAM" id="SSF50969">
    <property type="entry name" value="YVTN repeat-like/Quinoprotein amine dehydrogenase"/>
    <property type="match status" value="1"/>
</dbReference>
<feature type="domain" description="Ice-binding protein C-terminal" evidence="2">
    <location>
        <begin position="311"/>
        <end position="334"/>
    </location>
</feature>
<dbReference type="AlphaFoldDB" id="A0AA41YJZ4"/>
<evidence type="ECO:0000313" key="3">
    <source>
        <dbReference type="EMBL" id="MCW3473985.1"/>
    </source>
</evidence>
<reference evidence="3" key="2">
    <citation type="submission" date="2022-10" db="EMBL/GenBank/DDBJ databases">
        <authorList>
            <person name="Trinh H.N."/>
        </authorList>
    </citation>
    <scope>NUCLEOTIDE SEQUENCE</scope>
    <source>
        <strain evidence="3">RN2-1</strain>
    </source>
</reference>
<keyword evidence="1" id="KW-0732">Signal</keyword>
<dbReference type="RefSeq" id="WP_264712606.1">
    <property type="nucleotide sequence ID" value="NZ_JAPDNT010000002.1"/>
</dbReference>
<dbReference type="InterPro" id="IPR006311">
    <property type="entry name" value="TAT_signal"/>
</dbReference>
<dbReference type="EMBL" id="JAPDNT010000002">
    <property type="protein sequence ID" value="MCW3473985.1"/>
    <property type="molecule type" value="Genomic_DNA"/>
</dbReference>
<dbReference type="NCBIfam" id="TIGR02595">
    <property type="entry name" value="PEP_CTERM"/>
    <property type="match status" value="1"/>
</dbReference>
<sequence length="335" mass="33775">MTPRRTTGRLLAAAGLGALVVGFAAPAHAQLAVTPAGAALGFTLTSFVTGFPNNGVGPLGMAVNSDGNVIVNSSTENRNYVFSNVTNQTLANALSSTAFNAFPPAYAASGGVVYGSGGFSGANANQFIRFNNNGTVNTVFSNIASHNGMWTNPVDGHIVSTGNGGQLLDINVSTAIPTVRVINSVGGNSDGLTVSPDGRTVYGAFNGVTGWDYVTGAQVFNASIAGSDGMGIIASSNSLNGDIVVNTNFGQVVLIDPATHVQTIIASGGSRGDYTAPNPLDGSLFLTQSDRILELGCGSACGIGVAPPPSSVPEPASLALLGFGLVGLGLVRRRR</sequence>
<reference evidence="3" key="1">
    <citation type="submission" date="2022-09" db="EMBL/GenBank/DDBJ databases">
        <title>Rhodovastum sp. nov. RN2-1 isolated from soil in Seongnam, South Korea.</title>
        <authorList>
            <person name="Le N.T."/>
        </authorList>
    </citation>
    <scope>NUCLEOTIDE SEQUENCE</scope>
    <source>
        <strain evidence="3">RN2-1</strain>
    </source>
</reference>
<dbReference type="Proteomes" id="UP001165679">
    <property type="component" value="Unassembled WGS sequence"/>
</dbReference>
<feature type="signal peptide" evidence="1">
    <location>
        <begin position="1"/>
        <end position="29"/>
    </location>
</feature>
<comment type="caution">
    <text evidence="3">The sequence shown here is derived from an EMBL/GenBank/DDBJ whole genome shotgun (WGS) entry which is preliminary data.</text>
</comment>
<dbReference type="CDD" id="cd21109">
    <property type="entry name" value="SPASM"/>
    <property type="match status" value="1"/>
</dbReference>
<dbReference type="Pfam" id="PF07589">
    <property type="entry name" value="PEP-CTERM"/>
    <property type="match status" value="1"/>
</dbReference>
<gene>
    <name evidence="3" type="ORF">OL599_05290</name>
</gene>
<evidence type="ECO:0000259" key="2">
    <source>
        <dbReference type="Pfam" id="PF07589"/>
    </source>
</evidence>
<feature type="chain" id="PRO_5041468580" evidence="1">
    <location>
        <begin position="30"/>
        <end position="335"/>
    </location>
</feature>
<evidence type="ECO:0000313" key="4">
    <source>
        <dbReference type="Proteomes" id="UP001165679"/>
    </source>
</evidence>
<dbReference type="InterPro" id="IPR011044">
    <property type="entry name" value="Quino_amine_DH_bsu"/>
</dbReference>
<accession>A0AA41YJZ4</accession>
<organism evidence="3 4">
    <name type="scientific">Limobrevibacterium gyesilva</name>
    <dbReference type="NCBI Taxonomy" id="2991712"/>
    <lineage>
        <taxon>Bacteria</taxon>
        <taxon>Pseudomonadati</taxon>
        <taxon>Pseudomonadota</taxon>
        <taxon>Alphaproteobacteria</taxon>
        <taxon>Acetobacterales</taxon>
        <taxon>Acetobacteraceae</taxon>
        <taxon>Limobrevibacterium</taxon>
    </lineage>
</organism>
<name>A0AA41YJZ4_9PROT</name>